<evidence type="ECO:0000313" key="2">
    <source>
        <dbReference type="Proteomes" id="UP000289738"/>
    </source>
</evidence>
<evidence type="ECO:0000313" key="1">
    <source>
        <dbReference type="EMBL" id="RYR21183.1"/>
    </source>
</evidence>
<evidence type="ECO:0008006" key="3">
    <source>
        <dbReference type="Google" id="ProtNLM"/>
    </source>
</evidence>
<gene>
    <name evidence="1" type="ORF">Ahy_B03g066453</name>
</gene>
<reference evidence="1 2" key="1">
    <citation type="submission" date="2019-01" db="EMBL/GenBank/DDBJ databases">
        <title>Sequencing of cultivated peanut Arachis hypogaea provides insights into genome evolution and oil improvement.</title>
        <authorList>
            <person name="Chen X."/>
        </authorList>
    </citation>
    <scope>NUCLEOTIDE SEQUENCE [LARGE SCALE GENOMIC DNA]</scope>
    <source>
        <strain evidence="2">cv. Fuhuasheng</strain>
        <tissue evidence="1">Leaves</tissue>
    </source>
</reference>
<name>A0A445A407_ARAHY</name>
<dbReference type="AlphaFoldDB" id="A0A445A407"/>
<accession>A0A445A407</accession>
<comment type="caution">
    <text evidence="1">The sequence shown here is derived from an EMBL/GenBank/DDBJ whole genome shotgun (WGS) entry which is preliminary data.</text>
</comment>
<proteinExistence type="predicted"/>
<dbReference type="EMBL" id="SDMP01000013">
    <property type="protein sequence ID" value="RYR21183.1"/>
    <property type="molecule type" value="Genomic_DNA"/>
</dbReference>
<dbReference type="Proteomes" id="UP000289738">
    <property type="component" value="Chromosome B03"/>
</dbReference>
<keyword evidence="2" id="KW-1185">Reference proteome</keyword>
<sequence>MGPRLGSWWSGYSVPSLLQSSGRVHIGSSLSPSSWHGFGSDSDRYLIQMIQPLSDSTRGYLMIDRSNNQVHLRWLPLLDDFQRCRSLFWGSAVLVWAYHFLCSAAHCSIIDIARCTPLLVYMYSMATSGPETWWVLNMCTLLQPYAPP</sequence>
<organism evidence="1 2">
    <name type="scientific">Arachis hypogaea</name>
    <name type="common">Peanut</name>
    <dbReference type="NCBI Taxonomy" id="3818"/>
    <lineage>
        <taxon>Eukaryota</taxon>
        <taxon>Viridiplantae</taxon>
        <taxon>Streptophyta</taxon>
        <taxon>Embryophyta</taxon>
        <taxon>Tracheophyta</taxon>
        <taxon>Spermatophyta</taxon>
        <taxon>Magnoliopsida</taxon>
        <taxon>eudicotyledons</taxon>
        <taxon>Gunneridae</taxon>
        <taxon>Pentapetalae</taxon>
        <taxon>rosids</taxon>
        <taxon>fabids</taxon>
        <taxon>Fabales</taxon>
        <taxon>Fabaceae</taxon>
        <taxon>Papilionoideae</taxon>
        <taxon>50 kb inversion clade</taxon>
        <taxon>dalbergioids sensu lato</taxon>
        <taxon>Dalbergieae</taxon>
        <taxon>Pterocarpus clade</taxon>
        <taxon>Arachis</taxon>
    </lineage>
</organism>
<protein>
    <recommendedName>
        <fullName evidence="3">Aminotransferase-like plant mobile domain-containing protein</fullName>
    </recommendedName>
</protein>